<dbReference type="OMA" id="STREYNF"/>
<feature type="transmembrane region" description="Helical" evidence="8">
    <location>
        <begin position="586"/>
        <end position="610"/>
    </location>
</feature>
<evidence type="ECO:0000256" key="5">
    <source>
        <dbReference type="ARBA" id="ARBA00023136"/>
    </source>
</evidence>
<dbReference type="Gene3D" id="3.40.190.10">
    <property type="entry name" value="Periplasmic binding protein-like II"/>
    <property type="match status" value="1"/>
</dbReference>
<evidence type="ECO:0000256" key="9">
    <source>
        <dbReference type="SAM" id="SignalP"/>
    </source>
</evidence>
<evidence type="ECO:0000256" key="2">
    <source>
        <dbReference type="ARBA" id="ARBA00022475"/>
    </source>
</evidence>
<dbReference type="InterPro" id="IPR056198">
    <property type="entry name" value="LBD_receptor"/>
</dbReference>
<evidence type="ECO:0000313" key="11">
    <source>
        <dbReference type="EMBL" id="EDW66210.1"/>
    </source>
</evidence>
<comment type="subcellular location">
    <subcellularLocation>
        <location evidence="1">Cell membrane</location>
        <topology evidence="1">Multi-pass membrane protein</topology>
    </subcellularLocation>
</comment>
<dbReference type="PhylomeDB" id="B4MAF1"/>
<dbReference type="Pfam" id="PF24061">
    <property type="entry name" value="LBD_receptor"/>
    <property type="match status" value="1"/>
</dbReference>
<dbReference type="InParanoid" id="B4MAF1"/>
<gene>
    <name evidence="11" type="primary">Dvir\GJ15898</name>
    <name evidence="11" type="ORF">Dvir_GJ15898</name>
</gene>
<dbReference type="GO" id="GO:0005886">
    <property type="term" value="C:plasma membrane"/>
    <property type="evidence" value="ECO:0007669"/>
    <property type="project" value="UniProtKB-SubCell"/>
</dbReference>
<keyword evidence="4 8" id="KW-1133">Transmembrane helix</keyword>
<keyword evidence="5 8" id="KW-0472">Membrane</keyword>
<evidence type="ECO:0000259" key="10">
    <source>
        <dbReference type="Pfam" id="PF24061"/>
    </source>
</evidence>
<feature type="chain" id="PRO_5002817544" description="Putative ionotropic receptor ligand binding domain-containing protein" evidence="9">
    <location>
        <begin position="20"/>
        <end position="616"/>
    </location>
</feature>
<reference evidence="11 12" key="1">
    <citation type="journal article" date="2007" name="Nature">
        <title>Evolution of genes and genomes on the Drosophila phylogeny.</title>
        <authorList>
            <consortium name="Drosophila 12 Genomes Consortium"/>
            <person name="Clark A.G."/>
            <person name="Eisen M.B."/>
            <person name="Smith D.R."/>
            <person name="Bergman C.M."/>
            <person name="Oliver B."/>
            <person name="Markow T.A."/>
            <person name="Kaufman T.C."/>
            <person name="Kellis M."/>
            <person name="Gelbart W."/>
            <person name="Iyer V.N."/>
            <person name="Pollard D.A."/>
            <person name="Sackton T.B."/>
            <person name="Larracuente A.M."/>
            <person name="Singh N.D."/>
            <person name="Abad J.P."/>
            <person name="Abt D.N."/>
            <person name="Adryan B."/>
            <person name="Aguade M."/>
            <person name="Akashi H."/>
            <person name="Anderson W.W."/>
            <person name="Aquadro C.F."/>
            <person name="Ardell D.H."/>
            <person name="Arguello R."/>
            <person name="Artieri C.G."/>
            <person name="Barbash D.A."/>
            <person name="Barker D."/>
            <person name="Barsanti P."/>
            <person name="Batterham P."/>
            <person name="Batzoglou S."/>
            <person name="Begun D."/>
            <person name="Bhutkar A."/>
            <person name="Blanco E."/>
            <person name="Bosak S.A."/>
            <person name="Bradley R.K."/>
            <person name="Brand A.D."/>
            <person name="Brent M.R."/>
            <person name="Brooks A.N."/>
            <person name="Brown R.H."/>
            <person name="Butlin R.K."/>
            <person name="Caggese C."/>
            <person name="Calvi B.R."/>
            <person name="Bernardo de Carvalho A."/>
            <person name="Caspi A."/>
            <person name="Castrezana S."/>
            <person name="Celniker S.E."/>
            <person name="Chang J.L."/>
            <person name="Chapple C."/>
            <person name="Chatterji S."/>
            <person name="Chinwalla A."/>
            <person name="Civetta A."/>
            <person name="Clifton S.W."/>
            <person name="Comeron J.M."/>
            <person name="Costello J.C."/>
            <person name="Coyne J.A."/>
            <person name="Daub J."/>
            <person name="David R.G."/>
            <person name="Delcher A.L."/>
            <person name="Delehaunty K."/>
            <person name="Do C.B."/>
            <person name="Ebling H."/>
            <person name="Edwards K."/>
            <person name="Eickbush T."/>
            <person name="Evans J.D."/>
            <person name="Filipski A."/>
            <person name="Findeiss S."/>
            <person name="Freyhult E."/>
            <person name="Fulton L."/>
            <person name="Fulton R."/>
            <person name="Garcia A.C."/>
            <person name="Gardiner A."/>
            <person name="Garfield D.A."/>
            <person name="Garvin B.E."/>
            <person name="Gibson G."/>
            <person name="Gilbert D."/>
            <person name="Gnerre S."/>
            <person name="Godfrey J."/>
            <person name="Good R."/>
            <person name="Gotea V."/>
            <person name="Gravely B."/>
            <person name="Greenberg A.J."/>
            <person name="Griffiths-Jones S."/>
            <person name="Gross S."/>
            <person name="Guigo R."/>
            <person name="Gustafson E.A."/>
            <person name="Haerty W."/>
            <person name="Hahn M.W."/>
            <person name="Halligan D.L."/>
            <person name="Halpern A.L."/>
            <person name="Halter G.M."/>
            <person name="Han M.V."/>
            <person name="Heger A."/>
            <person name="Hillier L."/>
            <person name="Hinrichs A.S."/>
            <person name="Holmes I."/>
            <person name="Hoskins R.A."/>
            <person name="Hubisz M.J."/>
            <person name="Hultmark D."/>
            <person name="Huntley M.A."/>
            <person name="Jaffe D.B."/>
            <person name="Jagadeeshan S."/>
            <person name="Jeck W.R."/>
            <person name="Johnson J."/>
            <person name="Jones C.D."/>
            <person name="Jordan W.C."/>
            <person name="Karpen G.H."/>
            <person name="Kataoka E."/>
            <person name="Keightley P.D."/>
            <person name="Kheradpour P."/>
            <person name="Kirkness E.F."/>
            <person name="Koerich L.B."/>
            <person name="Kristiansen K."/>
            <person name="Kudrna D."/>
            <person name="Kulathinal R.J."/>
            <person name="Kumar S."/>
            <person name="Kwok R."/>
            <person name="Lander E."/>
            <person name="Langley C.H."/>
            <person name="Lapoint R."/>
            <person name="Lazzaro B.P."/>
            <person name="Lee S.J."/>
            <person name="Levesque L."/>
            <person name="Li R."/>
            <person name="Lin C.F."/>
            <person name="Lin M.F."/>
            <person name="Lindblad-Toh K."/>
            <person name="Llopart A."/>
            <person name="Long M."/>
            <person name="Low L."/>
            <person name="Lozovsky E."/>
            <person name="Lu J."/>
            <person name="Luo M."/>
            <person name="Machado C.A."/>
            <person name="Makalowski W."/>
            <person name="Marzo M."/>
            <person name="Matsuda M."/>
            <person name="Matzkin L."/>
            <person name="McAllister B."/>
            <person name="McBride C.S."/>
            <person name="McKernan B."/>
            <person name="McKernan K."/>
            <person name="Mendez-Lago M."/>
            <person name="Minx P."/>
            <person name="Mollenhauer M.U."/>
            <person name="Montooth K."/>
            <person name="Mount S.M."/>
            <person name="Mu X."/>
            <person name="Myers E."/>
            <person name="Negre B."/>
            <person name="Newfeld S."/>
            <person name="Nielsen R."/>
            <person name="Noor M.A."/>
            <person name="O'Grady P."/>
            <person name="Pachter L."/>
            <person name="Papaceit M."/>
            <person name="Parisi M.J."/>
            <person name="Parisi M."/>
            <person name="Parts L."/>
            <person name="Pedersen J.S."/>
            <person name="Pesole G."/>
            <person name="Phillippy A.M."/>
            <person name="Ponting C.P."/>
            <person name="Pop M."/>
            <person name="Porcelli D."/>
            <person name="Powell J.R."/>
            <person name="Prohaska S."/>
            <person name="Pruitt K."/>
            <person name="Puig M."/>
            <person name="Quesneville H."/>
            <person name="Ram K.R."/>
            <person name="Rand D."/>
            <person name="Rasmussen M.D."/>
            <person name="Reed L.K."/>
            <person name="Reenan R."/>
            <person name="Reily A."/>
            <person name="Remington K.A."/>
            <person name="Rieger T.T."/>
            <person name="Ritchie M.G."/>
            <person name="Robin C."/>
            <person name="Rogers Y.H."/>
            <person name="Rohde C."/>
            <person name="Rozas J."/>
            <person name="Rubenfield M.J."/>
            <person name="Ruiz A."/>
            <person name="Russo S."/>
            <person name="Salzberg S.L."/>
            <person name="Sanchez-Gracia A."/>
            <person name="Saranga D.J."/>
            <person name="Sato H."/>
            <person name="Schaeffer S.W."/>
            <person name="Schatz M.C."/>
            <person name="Schlenke T."/>
            <person name="Schwartz R."/>
            <person name="Segarra C."/>
            <person name="Singh R.S."/>
            <person name="Sirot L."/>
            <person name="Sirota M."/>
            <person name="Sisneros N.B."/>
            <person name="Smith C.D."/>
            <person name="Smith T.F."/>
            <person name="Spieth J."/>
            <person name="Stage D.E."/>
            <person name="Stark A."/>
            <person name="Stephan W."/>
            <person name="Strausberg R.L."/>
            <person name="Strempel S."/>
            <person name="Sturgill D."/>
            <person name="Sutton G."/>
            <person name="Sutton G.G."/>
            <person name="Tao W."/>
            <person name="Teichmann S."/>
            <person name="Tobari Y.N."/>
            <person name="Tomimura Y."/>
            <person name="Tsolas J.M."/>
            <person name="Valente V.L."/>
            <person name="Venter E."/>
            <person name="Venter J.C."/>
            <person name="Vicario S."/>
            <person name="Vieira F.G."/>
            <person name="Vilella A.J."/>
            <person name="Villasante A."/>
            <person name="Walenz B."/>
            <person name="Wang J."/>
            <person name="Wasserman M."/>
            <person name="Watts T."/>
            <person name="Wilson D."/>
            <person name="Wilson R.K."/>
            <person name="Wing R.A."/>
            <person name="Wolfner M.F."/>
            <person name="Wong A."/>
            <person name="Wong G.K."/>
            <person name="Wu C.I."/>
            <person name="Wu G."/>
            <person name="Yamamoto D."/>
            <person name="Yang H.P."/>
            <person name="Yang S.P."/>
            <person name="Yorke J.A."/>
            <person name="Yoshida K."/>
            <person name="Zdobnov E."/>
            <person name="Zhang P."/>
            <person name="Zhang Y."/>
            <person name="Zimin A.V."/>
            <person name="Baldwin J."/>
            <person name="Abdouelleil A."/>
            <person name="Abdulkadir J."/>
            <person name="Abebe A."/>
            <person name="Abera B."/>
            <person name="Abreu J."/>
            <person name="Acer S.C."/>
            <person name="Aftuck L."/>
            <person name="Alexander A."/>
            <person name="An P."/>
            <person name="Anderson E."/>
            <person name="Anderson S."/>
            <person name="Arachi H."/>
            <person name="Azer M."/>
            <person name="Bachantsang P."/>
            <person name="Barry A."/>
            <person name="Bayul T."/>
            <person name="Berlin A."/>
            <person name="Bessette D."/>
            <person name="Bloom T."/>
            <person name="Blye J."/>
            <person name="Boguslavskiy L."/>
            <person name="Bonnet C."/>
            <person name="Boukhgalter B."/>
            <person name="Bourzgui I."/>
            <person name="Brown A."/>
            <person name="Cahill P."/>
            <person name="Channer S."/>
            <person name="Cheshatsang Y."/>
            <person name="Chuda L."/>
            <person name="Citroen M."/>
            <person name="Collymore A."/>
            <person name="Cooke P."/>
            <person name="Costello M."/>
            <person name="D'Aco K."/>
            <person name="Daza R."/>
            <person name="De Haan G."/>
            <person name="DeGray S."/>
            <person name="DeMaso C."/>
            <person name="Dhargay N."/>
            <person name="Dooley K."/>
            <person name="Dooley E."/>
            <person name="Doricent M."/>
            <person name="Dorje P."/>
            <person name="Dorjee K."/>
            <person name="Dupes A."/>
            <person name="Elong R."/>
            <person name="Falk J."/>
            <person name="Farina A."/>
            <person name="Faro S."/>
            <person name="Ferguson D."/>
            <person name="Fisher S."/>
            <person name="Foley C.D."/>
            <person name="Franke A."/>
            <person name="Friedrich D."/>
            <person name="Gadbois L."/>
            <person name="Gearin G."/>
            <person name="Gearin C.R."/>
            <person name="Giannoukos G."/>
            <person name="Goode T."/>
            <person name="Graham J."/>
            <person name="Grandbois E."/>
            <person name="Grewal S."/>
            <person name="Gyaltsen K."/>
            <person name="Hafez N."/>
            <person name="Hagos B."/>
            <person name="Hall J."/>
            <person name="Henson C."/>
            <person name="Hollinger A."/>
            <person name="Honan T."/>
            <person name="Huard M.D."/>
            <person name="Hughes L."/>
            <person name="Hurhula B."/>
            <person name="Husby M.E."/>
            <person name="Kamat A."/>
            <person name="Kanga B."/>
            <person name="Kashin S."/>
            <person name="Khazanovich D."/>
            <person name="Kisner P."/>
            <person name="Lance K."/>
            <person name="Lara M."/>
            <person name="Lee W."/>
            <person name="Lennon N."/>
            <person name="Letendre F."/>
            <person name="LeVine R."/>
            <person name="Lipovsky A."/>
            <person name="Liu X."/>
            <person name="Liu J."/>
            <person name="Liu S."/>
            <person name="Lokyitsang T."/>
            <person name="Lokyitsang Y."/>
            <person name="Lubonja R."/>
            <person name="Lui A."/>
            <person name="MacDonald P."/>
            <person name="Magnisalis V."/>
            <person name="Maru K."/>
            <person name="Matthews C."/>
            <person name="McCusker W."/>
            <person name="McDonough S."/>
            <person name="Mehta T."/>
            <person name="Meldrim J."/>
            <person name="Meneus L."/>
            <person name="Mihai O."/>
            <person name="Mihalev A."/>
            <person name="Mihova T."/>
            <person name="Mittelman R."/>
            <person name="Mlenga V."/>
            <person name="Montmayeur A."/>
            <person name="Mulrain L."/>
            <person name="Navidi A."/>
            <person name="Naylor J."/>
            <person name="Negash T."/>
            <person name="Nguyen T."/>
            <person name="Nguyen N."/>
            <person name="Nicol R."/>
            <person name="Norbu C."/>
            <person name="Norbu N."/>
            <person name="Novod N."/>
            <person name="O'Neill B."/>
            <person name="Osman S."/>
            <person name="Markiewicz E."/>
            <person name="Oyono O.L."/>
            <person name="Patti C."/>
            <person name="Phunkhang P."/>
            <person name="Pierre F."/>
            <person name="Priest M."/>
            <person name="Raghuraman S."/>
            <person name="Rege F."/>
            <person name="Reyes R."/>
            <person name="Rise C."/>
            <person name="Rogov P."/>
            <person name="Ross K."/>
            <person name="Ryan E."/>
            <person name="Settipalli S."/>
            <person name="Shea T."/>
            <person name="Sherpa N."/>
            <person name="Shi L."/>
            <person name="Shih D."/>
            <person name="Sparrow T."/>
            <person name="Spaulding J."/>
            <person name="Stalker J."/>
            <person name="Stange-Thomann N."/>
            <person name="Stavropoulos S."/>
            <person name="Stone C."/>
            <person name="Strader C."/>
            <person name="Tesfaye S."/>
            <person name="Thomson T."/>
            <person name="Thoulutsang Y."/>
            <person name="Thoulutsang D."/>
            <person name="Topham K."/>
            <person name="Topping I."/>
            <person name="Tsamla T."/>
            <person name="Vassiliev H."/>
            <person name="Vo A."/>
            <person name="Wangchuk T."/>
            <person name="Wangdi T."/>
            <person name="Weiand M."/>
            <person name="Wilkinson J."/>
            <person name="Wilson A."/>
            <person name="Yadav S."/>
            <person name="Young G."/>
            <person name="Yu Q."/>
            <person name="Zembek L."/>
            <person name="Zhong D."/>
            <person name="Zimmer A."/>
            <person name="Zwirko Z."/>
            <person name="Jaffe D.B."/>
            <person name="Alvarez P."/>
            <person name="Brockman W."/>
            <person name="Butler J."/>
            <person name="Chin C."/>
            <person name="Gnerre S."/>
            <person name="Grabherr M."/>
            <person name="Kleber M."/>
            <person name="Mauceli E."/>
            <person name="MacCallum I."/>
        </authorList>
    </citation>
    <scope>NUCLEOTIDE SEQUENCE [LARGE SCALE GENOMIC DNA]</scope>
    <source>
        <strain evidence="12">Tucson 15010-1051.87</strain>
    </source>
</reference>
<dbReference type="Proteomes" id="UP000008792">
    <property type="component" value="Unassembled WGS sequence"/>
</dbReference>
<protein>
    <recommendedName>
        <fullName evidence="10">Putative ionotropic receptor ligand binding domain-containing protein</fullName>
    </recommendedName>
</protein>
<keyword evidence="7" id="KW-0325">Glycoprotein</keyword>
<evidence type="ECO:0000256" key="4">
    <source>
        <dbReference type="ARBA" id="ARBA00022989"/>
    </source>
</evidence>
<dbReference type="HOGENOM" id="CLU_445014_0_0_1"/>
<dbReference type="KEGG" id="dvi:6634617"/>
<feature type="signal peptide" evidence="9">
    <location>
        <begin position="1"/>
        <end position="19"/>
    </location>
</feature>
<evidence type="ECO:0000256" key="3">
    <source>
        <dbReference type="ARBA" id="ARBA00022692"/>
    </source>
</evidence>
<dbReference type="PANTHER" id="PTHR42643">
    <property type="entry name" value="IONOTROPIC RECEPTOR 20A-RELATED"/>
    <property type="match status" value="1"/>
</dbReference>
<feature type="domain" description="Putative ionotropic receptor ligand binding" evidence="10">
    <location>
        <begin position="25"/>
        <end position="211"/>
    </location>
</feature>
<evidence type="ECO:0000256" key="1">
    <source>
        <dbReference type="ARBA" id="ARBA00004651"/>
    </source>
</evidence>
<feature type="transmembrane region" description="Helical" evidence="8">
    <location>
        <begin position="350"/>
        <end position="368"/>
    </location>
</feature>
<dbReference type="AlphaFoldDB" id="B4MAF1"/>
<keyword evidence="9" id="KW-0732">Signal</keyword>
<name>B4MAF1_DROVI</name>
<evidence type="ECO:0000256" key="7">
    <source>
        <dbReference type="ARBA" id="ARBA00023180"/>
    </source>
</evidence>
<dbReference type="SUPFAM" id="SSF53850">
    <property type="entry name" value="Periplasmic binding protein-like II"/>
    <property type="match status" value="1"/>
</dbReference>
<dbReference type="Gene3D" id="1.10.287.70">
    <property type="match status" value="1"/>
</dbReference>
<evidence type="ECO:0000256" key="8">
    <source>
        <dbReference type="SAM" id="Phobius"/>
    </source>
</evidence>
<evidence type="ECO:0000313" key="12">
    <source>
        <dbReference type="Proteomes" id="UP000008792"/>
    </source>
</evidence>
<keyword evidence="2" id="KW-1003">Cell membrane</keyword>
<proteinExistence type="predicted"/>
<dbReference type="InterPro" id="IPR052192">
    <property type="entry name" value="Insect_Ionotropic_Sensory_Rcpt"/>
</dbReference>
<keyword evidence="3 8" id="KW-0812">Transmembrane</keyword>
<dbReference type="eggNOG" id="KOG1052">
    <property type="taxonomic scope" value="Eukaryota"/>
</dbReference>
<dbReference type="OrthoDB" id="6506757at2759"/>
<sequence length="616" mass="71524">MLLLLWPWLLCHLSLVCLGAVQPVDEYRPSELVNAALHVLESSVGPRFNALSVMELSRSNAQHRYQRRALTYLLRRLNERVAVQLLQDKPIEQPRDHILFLVDTPQAFRALHFQFATTLFDREFNFLILLSWRVQGEQALLAGLHDIFAKCLRFHVLNAVVLVESADPSVVHFYGYRLYAPDCNVSITPKLVNRYAQGQLLSRGHLFGRALRSFYGCPLTVSWYPLPPFVMFTGDREDPQQRLETWRLTGVDGELLKLLAKIFKFRLRLLPPCEKKTLEHSYSYSADDCFHQLGVGNSSVAIGALSASHLHRERFSTTCSYHQSALVFVVRTDHYLGAVNQLVQPFCGTVWLALILSCLAVLLLQWAWRRRSGYFDLAACALRVHTTLLGNPLEAPAVPRAGPVRCYLGAWLLLALVQRVAYQGKLYDVFRLPYYPPVPEHIAELLEGDYQYLSSDYVDYFPQHRTQLRTFNYLRRFEELEAAEDGARLTTSALLGNLAHYNHLNWQHSRLTHVREHIYLYQLVMYLRRHSIFKFAFDRKLKQLQSAGIVGQINRYFEHRMQHEPYAHAAHEVSPIRQEMFCGLYFIYHMMLLAAFLVFLLELISLRVIWLRRYFI</sequence>
<dbReference type="EMBL" id="CH940655">
    <property type="protein sequence ID" value="EDW66210.1"/>
    <property type="molecule type" value="Genomic_DNA"/>
</dbReference>
<accession>B4MAF1</accession>
<keyword evidence="12" id="KW-1185">Reference proteome</keyword>
<evidence type="ECO:0000256" key="6">
    <source>
        <dbReference type="ARBA" id="ARBA00023170"/>
    </source>
</evidence>
<dbReference type="FunCoup" id="B4MAF1">
    <property type="interactions" value="9"/>
</dbReference>
<organism evidence="11 12">
    <name type="scientific">Drosophila virilis</name>
    <name type="common">Fruit fly</name>
    <dbReference type="NCBI Taxonomy" id="7244"/>
    <lineage>
        <taxon>Eukaryota</taxon>
        <taxon>Metazoa</taxon>
        <taxon>Ecdysozoa</taxon>
        <taxon>Arthropoda</taxon>
        <taxon>Hexapoda</taxon>
        <taxon>Insecta</taxon>
        <taxon>Pterygota</taxon>
        <taxon>Neoptera</taxon>
        <taxon>Endopterygota</taxon>
        <taxon>Diptera</taxon>
        <taxon>Brachycera</taxon>
        <taxon>Muscomorpha</taxon>
        <taxon>Ephydroidea</taxon>
        <taxon>Drosophilidae</taxon>
        <taxon>Drosophila</taxon>
    </lineage>
</organism>
<dbReference type="PANTHER" id="PTHR42643:SF37">
    <property type="entry name" value="IONOTROPIC RECEPTOR 11A-RELATED"/>
    <property type="match status" value="1"/>
</dbReference>
<keyword evidence="6" id="KW-0675">Receptor</keyword>